<dbReference type="Gene3D" id="2.60.40.230">
    <property type="entry name" value="Neocarzinostatin-like"/>
    <property type="match status" value="1"/>
</dbReference>
<feature type="chain" id="PRO_5011614787" description="IPT/TIG domain-containing protein" evidence="3">
    <location>
        <begin position="28"/>
        <end position="354"/>
    </location>
</feature>
<evidence type="ECO:0000256" key="3">
    <source>
        <dbReference type="SAM" id="SignalP"/>
    </source>
</evidence>
<evidence type="ECO:0000256" key="1">
    <source>
        <dbReference type="SAM" id="MobiDB-lite"/>
    </source>
</evidence>
<evidence type="ECO:0008006" key="6">
    <source>
        <dbReference type="Google" id="ProtNLM"/>
    </source>
</evidence>
<dbReference type="Proteomes" id="UP000199623">
    <property type="component" value="Unassembled WGS sequence"/>
</dbReference>
<evidence type="ECO:0000313" key="5">
    <source>
        <dbReference type="Proteomes" id="UP000199623"/>
    </source>
</evidence>
<organism evidence="4 5">
    <name type="scientific">Lentzea fradiae</name>
    <dbReference type="NCBI Taxonomy" id="200378"/>
    <lineage>
        <taxon>Bacteria</taxon>
        <taxon>Bacillati</taxon>
        <taxon>Actinomycetota</taxon>
        <taxon>Actinomycetes</taxon>
        <taxon>Pseudonocardiales</taxon>
        <taxon>Pseudonocardiaceae</taxon>
        <taxon>Lentzea</taxon>
    </lineage>
</organism>
<accession>A0A1G7R3U0</accession>
<feature type="signal peptide" evidence="3">
    <location>
        <begin position="1"/>
        <end position="27"/>
    </location>
</feature>
<keyword evidence="2" id="KW-1133">Transmembrane helix</keyword>
<dbReference type="RefSeq" id="WP_245743915.1">
    <property type="nucleotide sequence ID" value="NZ_FNCC01000005.1"/>
</dbReference>
<keyword evidence="3" id="KW-0732">Signal</keyword>
<keyword evidence="2" id="KW-0812">Transmembrane</keyword>
<evidence type="ECO:0000256" key="2">
    <source>
        <dbReference type="SAM" id="Phobius"/>
    </source>
</evidence>
<keyword evidence="2" id="KW-0472">Membrane</keyword>
<sequence length="354" mass="35809">MSRTARGLGVLAASAVLCALLPGTAHAAAQVSLSVTTADPDYATNVTLRGTGFQAVAKAHGGVYITFGWVADGAWQPSRGGSAGATYRYVQDTEDKNNKGYQRYVAFPGSDTAASANGGVMSADGSWSTNMVIPGARFRAVDRAGNTSEVDCTKVRCGFITMGAHGVVNANNETFTPVRFAAPAGTANQPGTQAQAPAPAQQQQQGTPQQAGQPAARAATVSSATGVVEAGREVTVTGTGFAADEQLTVTLGPSKMFLAPAKSDAAGAVSHTATIPADVPAGAYTLDLTGASSGAVGSVPLTVTAAAAQAAPQPVAAESSTSDPVPWWWVAAGAAFLLLIITVLFLRKRKKVEA</sequence>
<dbReference type="EMBL" id="FNCC01000005">
    <property type="protein sequence ID" value="SDG05398.1"/>
    <property type="molecule type" value="Genomic_DNA"/>
</dbReference>
<keyword evidence="5" id="KW-1185">Reference proteome</keyword>
<feature type="region of interest" description="Disordered" evidence="1">
    <location>
        <begin position="182"/>
        <end position="215"/>
    </location>
</feature>
<feature type="transmembrane region" description="Helical" evidence="2">
    <location>
        <begin position="327"/>
        <end position="346"/>
    </location>
</feature>
<dbReference type="AlphaFoldDB" id="A0A1G7R3U0"/>
<reference evidence="5" key="1">
    <citation type="submission" date="2016-10" db="EMBL/GenBank/DDBJ databases">
        <authorList>
            <person name="Varghese N."/>
            <person name="Submissions S."/>
        </authorList>
    </citation>
    <scope>NUCLEOTIDE SEQUENCE [LARGE SCALE GENOMIC DNA]</scope>
    <source>
        <strain evidence="5">CGMCC 4.3506</strain>
    </source>
</reference>
<feature type="compositionally biased region" description="Low complexity" evidence="1">
    <location>
        <begin position="184"/>
        <end position="215"/>
    </location>
</feature>
<evidence type="ECO:0000313" key="4">
    <source>
        <dbReference type="EMBL" id="SDG05398.1"/>
    </source>
</evidence>
<name>A0A1G7R3U0_9PSEU</name>
<dbReference type="STRING" id="200378.SAMN05216553_10595"/>
<gene>
    <name evidence="4" type="ORF">SAMN05216553_10595</name>
</gene>
<proteinExistence type="predicted"/>
<protein>
    <recommendedName>
        <fullName evidence="6">IPT/TIG domain-containing protein</fullName>
    </recommendedName>
</protein>